<comment type="subunit">
    <text evidence="3">Homodimer.</text>
</comment>
<feature type="region of interest" description="Disordered" evidence="11">
    <location>
        <begin position="1"/>
        <end position="23"/>
    </location>
</feature>
<evidence type="ECO:0000313" key="13">
    <source>
        <dbReference type="Proteomes" id="UP001070238"/>
    </source>
</evidence>
<evidence type="ECO:0000256" key="2">
    <source>
        <dbReference type="ARBA" id="ARBA00005075"/>
    </source>
</evidence>
<dbReference type="GO" id="GO:0005524">
    <property type="term" value="F:ATP binding"/>
    <property type="evidence" value="ECO:0007669"/>
    <property type="project" value="UniProtKB-KW"/>
</dbReference>
<dbReference type="NCBIfam" id="NF002360">
    <property type="entry name" value="PRK01322.1"/>
    <property type="match status" value="1"/>
</dbReference>
<evidence type="ECO:0000256" key="5">
    <source>
        <dbReference type="ARBA" id="ARBA00022598"/>
    </source>
</evidence>
<dbReference type="EC" id="6.2.1.14" evidence="4"/>
<reference evidence="12" key="1">
    <citation type="submission" date="2022-11" db="EMBL/GenBank/DDBJ databases">
        <title>Corynebacterium sp. isolated from Penguins.</title>
        <authorList>
            <person name="Sedlar K."/>
            <person name="Svec P."/>
        </authorList>
    </citation>
    <scope>NUCLEOTIDE SEQUENCE</scope>
    <source>
        <strain evidence="12">P5875</strain>
    </source>
</reference>
<evidence type="ECO:0000256" key="4">
    <source>
        <dbReference type="ARBA" id="ARBA00012984"/>
    </source>
</evidence>
<comment type="caution">
    <text evidence="12">The sequence shown here is derived from an EMBL/GenBank/DDBJ whole genome shotgun (WGS) entry which is preliminary data.</text>
</comment>
<organism evidence="12 13">
    <name type="scientific">Corynebacterium antarcticum</name>
    <dbReference type="NCBI Taxonomy" id="2800405"/>
    <lineage>
        <taxon>Bacteria</taxon>
        <taxon>Bacillati</taxon>
        <taxon>Actinomycetota</taxon>
        <taxon>Actinomycetes</taxon>
        <taxon>Mycobacteriales</taxon>
        <taxon>Corynebacteriaceae</taxon>
        <taxon>Corynebacterium</taxon>
    </lineage>
</organism>
<dbReference type="GO" id="GO:0009102">
    <property type="term" value="P:biotin biosynthetic process"/>
    <property type="evidence" value="ECO:0007669"/>
    <property type="project" value="UniProtKB-KW"/>
</dbReference>
<sequence length="236" mass="25679">MTTYSVKMRASSDGQHISGAERLVRSESVPTCVDSLTHRALTHPKGTPDEITVTVRAVDGDEVEHLPVLETREFPAESPARARDFVVAELRRLGVDRPESVWELLTTVTGLRGAMLVDAGTGVRLEPDPARGVRVSNLDHASADTGAAEKLHYREAIALATKVTAHPHIIAEVCISDDPDYTTGYLACRGTYTRITAMKEPGSPVGTRVFLYDGPTSEVAECIDWLENRVVLVEGF</sequence>
<evidence type="ECO:0000256" key="9">
    <source>
        <dbReference type="ARBA" id="ARBA00022842"/>
    </source>
</evidence>
<comment type="pathway">
    <text evidence="2">Metabolic intermediate metabolism; pimeloyl-CoA biosynthesis; pimeloyl-CoA from pimelate: step 1/1.</text>
</comment>
<dbReference type="EMBL" id="JAPMKX010000001">
    <property type="protein sequence ID" value="MCX7537571.1"/>
    <property type="molecule type" value="Genomic_DNA"/>
</dbReference>
<evidence type="ECO:0000256" key="3">
    <source>
        <dbReference type="ARBA" id="ARBA00011738"/>
    </source>
</evidence>
<name>A0A9Q4CBA2_9CORY</name>
<accession>A0A9Q4CBA2</accession>
<comment type="cofactor">
    <cofactor evidence="1">
        <name>Mg(2+)</name>
        <dbReference type="ChEBI" id="CHEBI:18420"/>
    </cofactor>
</comment>
<dbReference type="AlphaFoldDB" id="A0A9Q4CBA2"/>
<comment type="catalytic activity">
    <reaction evidence="10">
        <text>heptanedioate + ATP + CoA = 6-carboxyhexanoyl-CoA + AMP + diphosphate</text>
        <dbReference type="Rhea" id="RHEA:14781"/>
        <dbReference type="ChEBI" id="CHEBI:30616"/>
        <dbReference type="ChEBI" id="CHEBI:33019"/>
        <dbReference type="ChEBI" id="CHEBI:36165"/>
        <dbReference type="ChEBI" id="CHEBI:57287"/>
        <dbReference type="ChEBI" id="CHEBI:57360"/>
        <dbReference type="ChEBI" id="CHEBI:456215"/>
        <dbReference type="EC" id="6.2.1.14"/>
    </reaction>
</comment>
<proteinExistence type="predicted"/>
<protein>
    <recommendedName>
        <fullName evidence="4">6-carboxyhexanoate--CoA ligase</fullName>
        <ecNumber evidence="4">6.2.1.14</ecNumber>
    </recommendedName>
</protein>
<evidence type="ECO:0000256" key="11">
    <source>
        <dbReference type="SAM" id="MobiDB-lite"/>
    </source>
</evidence>
<dbReference type="InterPro" id="IPR005499">
    <property type="entry name" value="BioW"/>
</dbReference>
<dbReference type="GO" id="GO:0042410">
    <property type="term" value="F:6-carboxyhexanoate-CoA ligase activity"/>
    <property type="evidence" value="ECO:0007669"/>
    <property type="project" value="UniProtKB-EC"/>
</dbReference>
<keyword evidence="6" id="KW-0547">Nucleotide-binding</keyword>
<keyword evidence="8" id="KW-0067">ATP-binding</keyword>
<evidence type="ECO:0000256" key="6">
    <source>
        <dbReference type="ARBA" id="ARBA00022741"/>
    </source>
</evidence>
<evidence type="ECO:0000313" key="12">
    <source>
        <dbReference type="EMBL" id="MCX7537571.1"/>
    </source>
</evidence>
<dbReference type="Proteomes" id="UP001070238">
    <property type="component" value="Unassembled WGS sequence"/>
</dbReference>
<keyword evidence="7" id="KW-0093">Biotin biosynthesis</keyword>
<keyword evidence="5 12" id="KW-0436">Ligase</keyword>
<dbReference type="Pfam" id="PF03744">
    <property type="entry name" value="BioW"/>
    <property type="match status" value="1"/>
</dbReference>
<evidence type="ECO:0000256" key="8">
    <source>
        <dbReference type="ARBA" id="ARBA00022840"/>
    </source>
</evidence>
<gene>
    <name evidence="12" type="ORF">OS123_03280</name>
</gene>
<evidence type="ECO:0000256" key="1">
    <source>
        <dbReference type="ARBA" id="ARBA00001946"/>
    </source>
</evidence>
<dbReference type="RefSeq" id="WP_234034761.1">
    <property type="nucleotide sequence ID" value="NZ_JAENIP020000001.1"/>
</dbReference>
<evidence type="ECO:0000256" key="10">
    <source>
        <dbReference type="ARBA" id="ARBA00049553"/>
    </source>
</evidence>
<keyword evidence="9" id="KW-0460">Magnesium</keyword>
<evidence type="ECO:0000256" key="7">
    <source>
        <dbReference type="ARBA" id="ARBA00022756"/>
    </source>
</evidence>